<sequence length="772" mass="85789">MTNAILSNQFWSMDEGIMAPPHQHFDMAVILETTQHEEGQRIASDVPEMVTGSIKISDGKKGLHELLERNRLWAESVVESAPFFFQKLSKQQSPEILWIGCSDARVPPNQILNLKPGEVFVHVNLANELRAICVGNFTTHVTSLLGGHYGCSGVKAALSRQEFGMVDNWIRNIKDLYIEQRKKFKDLGEDEVLHMLTEANVAKSVYNVCHTRIVQKAWKRGHNVSVHGWCYSIDDGIIRDLNICVSEDTQIEPIYRRMMQKRSSVMGFDDMTSSKMAEMLHSLSHSSSTHTFIDTESVRYVYQPIESYFLLLITNKTSNIVEDLHTMQLLAKLVPDICGPLTEAHIRDKQFDLVFGFDELLTAGGHAEQINLQQIRTNLEMESHEEKLHLMIQKTKLENATADRKRQEVRIKEEQREKARQERAAGISAKASGYAGFGSGYASPTAASSSYSSQSSFGASTPKEYTPEPLKAPAPSLSSKSSGMKLGGGSKQGSSFLDAMAAEDDLQDIPPVTSAASSIAAEPKLPDAVGSTDPVSLAIEEKVSVQLNRDGAVEQLEVKGSLFVAGHDPDSSACRLHLRHSSANGVNFQTHPKVDKKLFEAQSILALKDDTKPFPPSRVAVLRWAIKTQDEAFLPLNITCWPEEESNGKTTVSLEYSMDRDNMVLENVVIQIPTGVVDPPHVSQIDGEYRHNPTDHVVLWRIPSISSSNNSGSLEFTIRGTNLDAYFPIQVSFYSRTTYCDLAVDHVLKTSDQSPVQYGFDQLLSTESYVVQ</sequence>
<keyword evidence="7 13" id="KW-0931">ER-Golgi transport</keyword>
<keyword evidence="11" id="KW-0968">Cytoplasmic vesicle</keyword>
<evidence type="ECO:0000256" key="6">
    <source>
        <dbReference type="ARBA" id="ARBA00022490"/>
    </source>
</evidence>
<comment type="subunit">
    <text evidence="4 13">Oligomeric complex that consists of at least the alpha, beta, beta', gamma, delta, epsilon and zeta subunits.</text>
</comment>
<dbReference type="FunFam" id="3.30.450.60:FF:000003">
    <property type="entry name" value="Coatomer subunit delta"/>
    <property type="match status" value="1"/>
</dbReference>
<dbReference type="GO" id="GO:0008270">
    <property type="term" value="F:zinc ion binding"/>
    <property type="evidence" value="ECO:0007669"/>
    <property type="project" value="InterPro"/>
</dbReference>
<feature type="binding site" evidence="12">
    <location>
        <position position="101"/>
    </location>
    <ligand>
        <name>Zn(2+)</name>
        <dbReference type="ChEBI" id="CHEBI:29105"/>
    </ligand>
</feature>
<evidence type="ECO:0000256" key="12">
    <source>
        <dbReference type="PIRSR" id="PIRSR601765-1"/>
    </source>
</evidence>
<feature type="region of interest" description="Disordered" evidence="14">
    <location>
        <begin position="448"/>
        <end position="495"/>
    </location>
</feature>
<dbReference type="CDD" id="cd00883">
    <property type="entry name" value="beta_CA_cladeA"/>
    <property type="match status" value="1"/>
</dbReference>
<dbReference type="GO" id="GO:0006888">
    <property type="term" value="P:endoplasmic reticulum to Golgi vesicle-mediated transport"/>
    <property type="evidence" value="ECO:0007669"/>
    <property type="project" value="TreeGrafter"/>
</dbReference>
<evidence type="ECO:0000256" key="9">
    <source>
        <dbReference type="ARBA" id="ARBA00023034"/>
    </source>
</evidence>
<dbReference type="SUPFAM" id="SSF49447">
    <property type="entry name" value="Second domain of Mu2 adaptin subunit (ap50) of ap2 adaptor"/>
    <property type="match status" value="1"/>
</dbReference>
<dbReference type="Gene3D" id="3.40.1050.10">
    <property type="entry name" value="Carbonic anhydrase"/>
    <property type="match status" value="1"/>
</dbReference>
<evidence type="ECO:0000256" key="4">
    <source>
        <dbReference type="ARBA" id="ARBA00011775"/>
    </source>
</evidence>
<evidence type="ECO:0000256" key="3">
    <source>
        <dbReference type="ARBA" id="ARBA00010516"/>
    </source>
</evidence>
<comment type="function">
    <text evidence="13">The coatomer is a cytosolic protein complex that binds to dilysine motifs and reversibly associates with Golgi non-clathrin-coated vesicles, which further mediate biosynthetic protein transport from the ER, via the Golgi up to the trans Golgi network.</text>
</comment>
<accession>A0A3R6Z6R5</accession>
<reference evidence="16 17" key="1">
    <citation type="submission" date="2018-08" db="EMBL/GenBank/DDBJ databases">
        <title>Aphanomyces genome sequencing and annotation.</title>
        <authorList>
            <person name="Minardi D."/>
            <person name="Oidtmann B."/>
            <person name="Van Der Giezen M."/>
            <person name="Studholme D.J."/>
        </authorList>
    </citation>
    <scope>NUCLEOTIDE SEQUENCE [LARGE SCALE GENOMIC DNA]</scope>
    <source>
        <strain evidence="16 17">Si</strain>
    </source>
</reference>
<protein>
    <recommendedName>
        <fullName evidence="13">Coatomer subunit delta</fullName>
    </recommendedName>
</protein>
<dbReference type="GO" id="GO:0015031">
    <property type="term" value="P:protein transport"/>
    <property type="evidence" value="ECO:0007669"/>
    <property type="project" value="UniProtKB-KW"/>
</dbReference>
<evidence type="ECO:0000256" key="7">
    <source>
        <dbReference type="ARBA" id="ARBA00022892"/>
    </source>
</evidence>
<feature type="compositionally biased region" description="Basic and acidic residues" evidence="14">
    <location>
        <begin position="399"/>
        <end position="423"/>
    </location>
</feature>
<dbReference type="VEuPathDB" id="FungiDB:H257_03333"/>
<dbReference type="SUPFAM" id="SSF64356">
    <property type="entry name" value="SNARE-like"/>
    <property type="match status" value="1"/>
</dbReference>
<evidence type="ECO:0000256" key="10">
    <source>
        <dbReference type="ARBA" id="ARBA00023136"/>
    </source>
</evidence>
<dbReference type="SUPFAM" id="SSF53056">
    <property type="entry name" value="beta-carbonic anhydrase, cab"/>
    <property type="match status" value="1"/>
</dbReference>
<dbReference type="InterPro" id="IPR011012">
    <property type="entry name" value="Longin-like_dom_sf"/>
</dbReference>
<keyword evidence="6 13" id="KW-0963">Cytoplasm</keyword>
<dbReference type="GO" id="GO:0006890">
    <property type="term" value="P:retrograde vesicle-mediated transport, Golgi to endoplasmic reticulum"/>
    <property type="evidence" value="ECO:0007669"/>
    <property type="project" value="UniProtKB-UniRule"/>
</dbReference>
<dbReference type="SMART" id="SM00947">
    <property type="entry name" value="Pro_CA"/>
    <property type="match status" value="1"/>
</dbReference>
<comment type="similarity">
    <text evidence="2">Belongs to the beta-class carbonic anhydrase family.</text>
</comment>
<evidence type="ECO:0000259" key="15">
    <source>
        <dbReference type="PROSITE" id="PS51072"/>
    </source>
</evidence>
<keyword evidence="5 13" id="KW-0813">Transport</keyword>
<feature type="domain" description="MHD" evidence="15">
    <location>
        <begin position="532"/>
        <end position="772"/>
    </location>
</feature>
<proteinExistence type="inferred from homology"/>
<evidence type="ECO:0000256" key="11">
    <source>
        <dbReference type="ARBA" id="ARBA00023329"/>
    </source>
</evidence>
<evidence type="ECO:0000256" key="8">
    <source>
        <dbReference type="ARBA" id="ARBA00022927"/>
    </source>
</evidence>
<evidence type="ECO:0000313" key="16">
    <source>
        <dbReference type="EMBL" id="RHY35689.1"/>
    </source>
</evidence>
<gene>
    <name evidence="16" type="ORF">DYB34_003566</name>
</gene>
<dbReference type="InterPro" id="IPR028565">
    <property type="entry name" value="MHD"/>
</dbReference>
<evidence type="ECO:0000256" key="13">
    <source>
        <dbReference type="RuleBase" id="RU366052"/>
    </source>
</evidence>
<dbReference type="Proteomes" id="UP000283543">
    <property type="component" value="Unassembled WGS sequence"/>
</dbReference>
<evidence type="ECO:0000256" key="1">
    <source>
        <dbReference type="ARBA" id="ARBA00004255"/>
    </source>
</evidence>
<dbReference type="PANTHER" id="PTHR10121">
    <property type="entry name" value="COATOMER SUBUNIT DELTA"/>
    <property type="match status" value="1"/>
</dbReference>
<dbReference type="PANTHER" id="PTHR10121:SF0">
    <property type="entry name" value="COATOMER SUBUNIT DELTA"/>
    <property type="match status" value="1"/>
</dbReference>
<keyword evidence="9 13" id="KW-0333">Golgi apparatus</keyword>
<evidence type="ECO:0000313" key="17">
    <source>
        <dbReference type="Proteomes" id="UP000283543"/>
    </source>
</evidence>
<evidence type="ECO:0000256" key="14">
    <source>
        <dbReference type="SAM" id="MobiDB-lite"/>
    </source>
</evidence>
<dbReference type="InterPro" id="IPR027059">
    <property type="entry name" value="Coatomer_dsu"/>
</dbReference>
<keyword evidence="8 13" id="KW-0653">Protein transport</keyword>
<dbReference type="Pfam" id="PF00484">
    <property type="entry name" value="Pro_CA"/>
    <property type="match status" value="1"/>
</dbReference>
<comment type="subcellular location">
    <subcellularLocation>
        <location evidence="13">Cytoplasm</location>
    </subcellularLocation>
    <subcellularLocation>
        <location evidence="1 13">Golgi apparatus membrane</location>
        <topology evidence="1 13">Peripheral membrane protein</topology>
        <orientation evidence="1 13">Cytoplasmic side</orientation>
    </subcellularLocation>
    <subcellularLocation>
        <location evidence="13">Cytoplasmic vesicle</location>
        <location evidence="13">COPI-coated vesicle membrane</location>
        <topology evidence="13">Peripheral membrane protein</topology>
        <orientation evidence="13">Cytoplasmic side</orientation>
    </subcellularLocation>
</comment>
<evidence type="ECO:0000256" key="5">
    <source>
        <dbReference type="ARBA" id="ARBA00022448"/>
    </source>
</evidence>
<dbReference type="Gene3D" id="3.30.450.60">
    <property type="match status" value="1"/>
</dbReference>
<comment type="similarity">
    <text evidence="3 13">Belongs to the adaptor complexes medium subunit family. Delta-COP subfamily.</text>
</comment>
<dbReference type="Gene3D" id="2.60.40.1170">
    <property type="entry name" value="Mu homology domain, subdomain B"/>
    <property type="match status" value="2"/>
</dbReference>
<dbReference type="GO" id="GO:0000139">
    <property type="term" value="C:Golgi membrane"/>
    <property type="evidence" value="ECO:0007669"/>
    <property type="project" value="UniProtKB-SubCell"/>
</dbReference>
<dbReference type="InterPro" id="IPR036168">
    <property type="entry name" value="AP2_Mu_C_sf"/>
</dbReference>
<keyword evidence="10 13" id="KW-0472">Membrane</keyword>
<dbReference type="CDD" id="cd09254">
    <property type="entry name" value="AP_delta-COPI_MHD"/>
    <property type="match status" value="1"/>
</dbReference>
<comment type="cofactor">
    <cofactor evidence="12">
        <name>Zn(2+)</name>
        <dbReference type="ChEBI" id="CHEBI:29105"/>
    </cofactor>
    <text evidence="12">Binds 1 zinc ion per subunit.</text>
</comment>
<dbReference type="InterPro" id="IPR036874">
    <property type="entry name" value="Carbonic_anhydrase_sf"/>
</dbReference>
<feature type="binding site" evidence="12">
    <location>
        <position position="148"/>
    </location>
    <ligand>
        <name>Zn(2+)</name>
        <dbReference type="ChEBI" id="CHEBI:29105"/>
    </ligand>
</feature>
<keyword evidence="12" id="KW-0479">Metal-binding</keyword>
<dbReference type="AlphaFoldDB" id="A0A3R6Z6R5"/>
<evidence type="ECO:0000256" key="2">
    <source>
        <dbReference type="ARBA" id="ARBA00006217"/>
    </source>
</evidence>
<organism evidence="16 17">
    <name type="scientific">Aphanomyces astaci</name>
    <name type="common">Crayfish plague agent</name>
    <dbReference type="NCBI Taxonomy" id="112090"/>
    <lineage>
        <taxon>Eukaryota</taxon>
        <taxon>Sar</taxon>
        <taxon>Stramenopiles</taxon>
        <taxon>Oomycota</taxon>
        <taxon>Saprolegniomycetes</taxon>
        <taxon>Saprolegniales</taxon>
        <taxon>Verrucalvaceae</taxon>
        <taxon>Aphanomyces</taxon>
    </lineage>
</organism>
<feature type="binding site" evidence="12">
    <location>
        <position position="151"/>
    </location>
    <ligand>
        <name>Zn(2+)</name>
        <dbReference type="ChEBI" id="CHEBI:29105"/>
    </ligand>
</feature>
<dbReference type="EMBL" id="QUTB01012294">
    <property type="protein sequence ID" value="RHY35689.1"/>
    <property type="molecule type" value="Genomic_DNA"/>
</dbReference>
<dbReference type="VEuPathDB" id="FungiDB:H257_03332"/>
<keyword evidence="12" id="KW-0862">Zinc</keyword>
<comment type="caution">
    <text evidence="16">The sequence shown here is derived from an EMBL/GenBank/DDBJ whole genome shotgun (WGS) entry which is preliminary data.</text>
</comment>
<dbReference type="GO" id="GO:0051645">
    <property type="term" value="P:Golgi localization"/>
    <property type="evidence" value="ECO:0007669"/>
    <property type="project" value="TreeGrafter"/>
</dbReference>
<name>A0A3R6Z6R5_APHAT</name>
<dbReference type="GO" id="GO:0004089">
    <property type="term" value="F:carbonate dehydratase activity"/>
    <property type="evidence" value="ECO:0007669"/>
    <property type="project" value="InterPro"/>
</dbReference>
<dbReference type="InterPro" id="IPR001765">
    <property type="entry name" value="Carbonic_anhydrase"/>
</dbReference>
<feature type="region of interest" description="Disordered" evidence="14">
    <location>
        <begin position="399"/>
        <end position="425"/>
    </location>
</feature>
<feature type="compositionally biased region" description="Low complexity" evidence="14">
    <location>
        <begin position="448"/>
        <end position="460"/>
    </location>
</feature>
<dbReference type="PROSITE" id="PS51072">
    <property type="entry name" value="MHD"/>
    <property type="match status" value="1"/>
</dbReference>
<feature type="binding site" evidence="12">
    <location>
        <position position="103"/>
    </location>
    <ligand>
        <name>Zn(2+)</name>
        <dbReference type="ChEBI" id="CHEBI:29105"/>
    </ligand>
</feature>
<dbReference type="Pfam" id="PF00928">
    <property type="entry name" value="Adap_comp_sub"/>
    <property type="match status" value="1"/>
</dbReference>
<dbReference type="GO" id="GO:0030126">
    <property type="term" value="C:COPI vesicle coat"/>
    <property type="evidence" value="ECO:0007669"/>
    <property type="project" value="UniProtKB-UniRule"/>
</dbReference>